<proteinExistence type="predicted"/>
<organism evidence="2 3">
    <name type="scientific">Ambispora gerdemannii</name>
    <dbReference type="NCBI Taxonomy" id="144530"/>
    <lineage>
        <taxon>Eukaryota</taxon>
        <taxon>Fungi</taxon>
        <taxon>Fungi incertae sedis</taxon>
        <taxon>Mucoromycota</taxon>
        <taxon>Glomeromycotina</taxon>
        <taxon>Glomeromycetes</taxon>
        <taxon>Archaeosporales</taxon>
        <taxon>Ambisporaceae</taxon>
        <taxon>Ambispora</taxon>
    </lineage>
</organism>
<accession>A0A9N8V449</accession>
<dbReference type="AlphaFoldDB" id="A0A9N8V449"/>
<keyword evidence="3" id="KW-1185">Reference proteome</keyword>
<evidence type="ECO:0000256" key="1">
    <source>
        <dbReference type="SAM" id="SignalP"/>
    </source>
</evidence>
<name>A0A9N8V449_9GLOM</name>
<feature type="chain" id="PRO_5040159310" evidence="1">
    <location>
        <begin position="22"/>
        <end position="104"/>
    </location>
</feature>
<keyword evidence="1" id="KW-0732">Signal</keyword>
<evidence type="ECO:0000313" key="3">
    <source>
        <dbReference type="Proteomes" id="UP000789831"/>
    </source>
</evidence>
<dbReference type="Proteomes" id="UP000789831">
    <property type="component" value="Unassembled WGS sequence"/>
</dbReference>
<feature type="signal peptide" evidence="1">
    <location>
        <begin position="1"/>
        <end position="21"/>
    </location>
</feature>
<sequence>MYTKITANLFLILLLVSFVLSAPVSQDEACKYGYDYLIGKTYVFDKDRDPEGVPPYQLVHQRDLPKNHRAYYPDSFIILNYDPSRLNVHLNDESENKIIRLSCG</sequence>
<comment type="caution">
    <text evidence="2">The sequence shown here is derived from an EMBL/GenBank/DDBJ whole genome shotgun (WGS) entry which is preliminary data.</text>
</comment>
<dbReference type="Gene3D" id="3.30.10.10">
    <property type="entry name" value="Trypsin Inhibitor V, subunit A"/>
    <property type="match status" value="1"/>
</dbReference>
<protein>
    <submittedName>
        <fullName evidence="2">4411_t:CDS:1</fullName>
    </submittedName>
</protein>
<reference evidence="2" key="1">
    <citation type="submission" date="2021-06" db="EMBL/GenBank/DDBJ databases">
        <authorList>
            <person name="Kallberg Y."/>
            <person name="Tangrot J."/>
            <person name="Rosling A."/>
        </authorList>
    </citation>
    <scope>NUCLEOTIDE SEQUENCE</scope>
    <source>
        <strain evidence="2">MT106</strain>
    </source>
</reference>
<gene>
    <name evidence="2" type="ORF">AGERDE_LOCUS771</name>
</gene>
<dbReference type="OrthoDB" id="10013825at2759"/>
<dbReference type="EMBL" id="CAJVPL010000041">
    <property type="protein sequence ID" value="CAG8437454.1"/>
    <property type="molecule type" value="Genomic_DNA"/>
</dbReference>
<evidence type="ECO:0000313" key="2">
    <source>
        <dbReference type="EMBL" id="CAG8437454.1"/>
    </source>
</evidence>